<keyword evidence="3" id="KW-1185">Reference proteome</keyword>
<accession>A0AAN5I6K4</accession>
<dbReference type="AlphaFoldDB" id="A0AAN5I6K4"/>
<organism evidence="2 3">
    <name type="scientific">Pristionchus mayeri</name>
    <dbReference type="NCBI Taxonomy" id="1317129"/>
    <lineage>
        <taxon>Eukaryota</taxon>
        <taxon>Metazoa</taxon>
        <taxon>Ecdysozoa</taxon>
        <taxon>Nematoda</taxon>
        <taxon>Chromadorea</taxon>
        <taxon>Rhabditida</taxon>
        <taxon>Rhabditina</taxon>
        <taxon>Diplogasteromorpha</taxon>
        <taxon>Diplogasteroidea</taxon>
        <taxon>Neodiplogasteridae</taxon>
        <taxon>Pristionchus</taxon>
    </lineage>
</organism>
<name>A0AAN5I6K4_9BILA</name>
<keyword evidence="1" id="KW-1133">Transmembrane helix</keyword>
<dbReference type="Proteomes" id="UP001328107">
    <property type="component" value="Unassembled WGS sequence"/>
</dbReference>
<keyword evidence="1" id="KW-0812">Transmembrane</keyword>
<proteinExistence type="predicted"/>
<evidence type="ECO:0008006" key="4">
    <source>
        <dbReference type="Google" id="ProtNLM"/>
    </source>
</evidence>
<feature type="non-terminal residue" evidence="2">
    <location>
        <position position="161"/>
    </location>
</feature>
<protein>
    <recommendedName>
        <fullName evidence="4">G protein-coupled receptor</fullName>
    </recommendedName>
</protein>
<comment type="caution">
    <text evidence="2">The sequence shown here is derived from an EMBL/GenBank/DDBJ whole genome shotgun (WGS) entry which is preliminary data.</text>
</comment>
<dbReference type="EMBL" id="BTRK01000005">
    <property type="protein sequence ID" value="GMR54447.1"/>
    <property type="molecule type" value="Genomic_DNA"/>
</dbReference>
<sequence>IICLGGAAFLLRQWIFHGVRFLGHANSRVLFLFYYGMFFVLGFNMGSLYLLDFVRLRYECVILDFRMVVILRGLTISSILSAHLILMLMSLERLHSSLFPAHFEKYSARRATAAVAVAVIIGSTFFVIWNISDSFRLFTENFVAMANTKVAQNAERYDVRQ</sequence>
<dbReference type="InterPro" id="IPR053286">
    <property type="entry name" value="Nematode_rcpt-like_srab"/>
</dbReference>
<feature type="non-terminal residue" evidence="2">
    <location>
        <position position="1"/>
    </location>
</feature>
<reference evidence="3" key="1">
    <citation type="submission" date="2022-10" db="EMBL/GenBank/DDBJ databases">
        <title>Genome assembly of Pristionchus species.</title>
        <authorList>
            <person name="Yoshida K."/>
            <person name="Sommer R.J."/>
        </authorList>
    </citation>
    <scope>NUCLEOTIDE SEQUENCE [LARGE SCALE GENOMIC DNA]</scope>
    <source>
        <strain evidence="3">RS5460</strain>
    </source>
</reference>
<feature type="transmembrane region" description="Helical" evidence="1">
    <location>
        <begin position="111"/>
        <end position="131"/>
    </location>
</feature>
<dbReference type="PANTHER" id="PTHR46561">
    <property type="entry name" value="SERPENTINE RECEPTOR, CLASS AB (CLASS A-LIKE)-RELATED"/>
    <property type="match status" value="1"/>
</dbReference>
<evidence type="ECO:0000256" key="1">
    <source>
        <dbReference type="SAM" id="Phobius"/>
    </source>
</evidence>
<gene>
    <name evidence="2" type="ORF">PMAYCL1PPCAC_24642</name>
</gene>
<feature type="transmembrane region" description="Helical" evidence="1">
    <location>
        <begin position="29"/>
        <end position="50"/>
    </location>
</feature>
<dbReference type="PANTHER" id="PTHR46561:SF11">
    <property type="entry name" value="SERPENTINE RECEPTOR CLASS ALPHA_BETA-14"/>
    <property type="match status" value="1"/>
</dbReference>
<evidence type="ECO:0000313" key="2">
    <source>
        <dbReference type="EMBL" id="GMR54447.1"/>
    </source>
</evidence>
<feature type="transmembrane region" description="Helical" evidence="1">
    <location>
        <begin position="70"/>
        <end position="91"/>
    </location>
</feature>
<keyword evidence="1" id="KW-0472">Membrane</keyword>
<evidence type="ECO:0000313" key="3">
    <source>
        <dbReference type="Proteomes" id="UP001328107"/>
    </source>
</evidence>